<evidence type="ECO:0000256" key="1">
    <source>
        <dbReference type="ARBA" id="ARBA00004162"/>
    </source>
</evidence>
<reference evidence="8 9" key="1">
    <citation type="submission" date="2016-05" db="EMBL/GenBank/DDBJ databases">
        <title>Microbial solvent formation.</title>
        <authorList>
            <person name="Poehlein A."/>
            <person name="Montoya Solano J.D."/>
            <person name="Flitsch S."/>
            <person name="Krabben P."/>
            <person name="Duerre P."/>
            <person name="Daniel R."/>
        </authorList>
    </citation>
    <scope>NUCLEOTIDE SEQUENCE [LARGE SCALE GENOMIC DNA]</scope>
    <source>
        <strain evidence="8 9">L1-8</strain>
    </source>
</reference>
<evidence type="ECO:0000256" key="2">
    <source>
        <dbReference type="ARBA" id="ARBA00022475"/>
    </source>
</evidence>
<feature type="domain" description="RsgI N-terminal anti-sigma" evidence="7">
    <location>
        <begin position="1"/>
        <end position="49"/>
    </location>
</feature>
<gene>
    <name evidence="8" type="primary">rsgI_3</name>
    <name evidence="8" type="ORF">CLOSAC_44970</name>
</gene>
<evidence type="ECO:0000259" key="7">
    <source>
        <dbReference type="PROSITE" id="PS51849"/>
    </source>
</evidence>
<dbReference type="InterPro" id="IPR024449">
    <property type="entry name" value="Anti-sigma_RsgI_N"/>
</dbReference>
<accession>A0A1S8MP29</accession>
<keyword evidence="5 6" id="KW-0472">Membrane</keyword>
<dbReference type="EMBL" id="LZYZ01000011">
    <property type="protein sequence ID" value="OOM05918.1"/>
    <property type="molecule type" value="Genomic_DNA"/>
</dbReference>
<name>A0A1S8MP29_CLOSA</name>
<evidence type="ECO:0000256" key="3">
    <source>
        <dbReference type="ARBA" id="ARBA00022692"/>
    </source>
</evidence>
<dbReference type="Pfam" id="PF23750">
    <property type="entry name" value="RsgI_M"/>
    <property type="match status" value="1"/>
</dbReference>
<dbReference type="RefSeq" id="WP_077867446.1">
    <property type="nucleotide sequence ID" value="NZ_LZYZ01000011.1"/>
</dbReference>
<protein>
    <submittedName>
        <fullName evidence="8">Anti-sigma-I factor RsgI</fullName>
    </submittedName>
</protein>
<dbReference type="InterPro" id="IPR055431">
    <property type="entry name" value="RsgI_M"/>
</dbReference>
<evidence type="ECO:0000256" key="5">
    <source>
        <dbReference type="ARBA" id="ARBA00023136"/>
    </source>
</evidence>
<organism evidence="8 9">
    <name type="scientific">Clostridium saccharobutylicum</name>
    <dbReference type="NCBI Taxonomy" id="169679"/>
    <lineage>
        <taxon>Bacteria</taxon>
        <taxon>Bacillati</taxon>
        <taxon>Bacillota</taxon>
        <taxon>Clostridia</taxon>
        <taxon>Eubacteriales</taxon>
        <taxon>Clostridiaceae</taxon>
        <taxon>Clostridium</taxon>
    </lineage>
</organism>
<dbReference type="PROSITE" id="PS51849">
    <property type="entry name" value="RSGI_N"/>
    <property type="match status" value="1"/>
</dbReference>
<dbReference type="GO" id="GO:0005886">
    <property type="term" value="C:plasma membrane"/>
    <property type="evidence" value="ECO:0007669"/>
    <property type="project" value="UniProtKB-SubCell"/>
</dbReference>
<keyword evidence="3 6" id="KW-0812">Transmembrane</keyword>
<keyword evidence="2" id="KW-1003">Cell membrane</keyword>
<feature type="transmembrane region" description="Helical" evidence="6">
    <location>
        <begin position="54"/>
        <end position="71"/>
    </location>
</feature>
<proteinExistence type="predicted"/>
<dbReference type="Proteomes" id="UP000191154">
    <property type="component" value="Unassembled WGS sequence"/>
</dbReference>
<sequence>MKGIVIEKSKDKLIVLTDDGDFIEIDKLSEKVEIGNEIVIVKEKNNIKKTLKRFALTAATFCMIILGYVSYCSLATQGYVSIDINASNNQSASVEMAYNSFGKIIKLQGLNKDGNSLIEKMDKVKFKSADAIINKFIEVSEKDEIISQEKENTIVITITAFNKKIDDESIDSSVEHYIKDNKINAKVMIVTGNKIDYKKSKQSDVQIDKFILMNKAMEKNSAYKFDDLNKMSIEEITSIINEQEKNY</sequence>
<comment type="subcellular location">
    <subcellularLocation>
        <location evidence="1">Cell membrane</location>
        <topology evidence="1">Single-pass membrane protein</topology>
    </subcellularLocation>
</comment>
<keyword evidence="4 6" id="KW-1133">Transmembrane helix</keyword>
<evidence type="ECO:0000256" key="6">
    <source>
        <dbReference type="SAM" id="Phobius"/>
    </source>
</evidence>
<evidence type="ECO:0000313" key="8">
    <source>
        <dbReference type="EMBL" id="OOM05918.1"/>
    </source>
</evidence>
<dbReference type="AlphaFoldDB" id="A0A1S8MP29"/>
<evidence type="ECO:0000256" key="4">
    <source>
        <dbReference type="ARBA" id="ARBA00022989"/>
    </source>
</evidence>
<dbReference type="Pfam" id="PF12791">
    <property type="entry name" value="RsgI_N"/>
    <property type="match status" value="1"/>
</dbReference>
<comment type="caution">
    <text evidence="8">The sequence shown here is derived from an EMBL/GenBank/DDBJ whole genome shotgun (WGS) entry which is preliminary data.</text>
</comment>
<evidence type="ECO:0000313" key="9">
    <source>
        <dbReference type="Proteomes" id="UP000191154"/>
    </source>
</evidence>